<feature type="domain" description="CzcB-like barrel-sandwich hybrid" evidence="8">
    <location>
        <begin position="104"/>
        <end position="247"/>
    </location>
</feature>
<feature type="domain" description="CzcB-like C-terminal circularly permuted SH3-like" evidence="9">
    <location>
        <begin position="332"/>
        <end position="392"/>
    </location>
</feature>
<dbReference type="SUPFAM" id="SSF111369">
    <property type="entry name" value="HlyD-like secretion proteins"/>
    <property type="match status" value="1"/>
</dbReference>
<dbReference type="Proteomes" id="UP001205560">
    <property type="component" value="Unassembled WGS sequence"/>
</dbReference>
<dbReference type="Gene3D" id="2.40.30.170">
    <property type="match status" value="1"/>
</dbReference>
<feature type="region of interest" description="Disordered" evidence="4">
    <location>
        <begin position="39"/>
        <end position="61"/>
    </location>
</feature>
<keyword evidence="5" id="KW-0472">Membrane</keyword>
<dbReference type="EMBL" id="JANUGX010000003">
    <property type="protein sequence ID" value="MCS0588311.1"/>
    <property type="molecule type" value="Genomic_DNA"/>
</dbReference>
<dbReference type="NCBIfam" id="TIGR01730">
    <property type="entry name" value="RND_mfp"/>
    <property type="match status" value="1"/>
</dbReference>
<dbReference type="Gene3D" id="1.10.287.470">
    <property type="entry name" value="Helix hairpin bin"/>
    <property type="match status" value="1"/>
</dbReference>
<evidence type="ECO:0000256" key="4">
    <source>
        <dbReference type="SAM" id="MobiDB-lite"/>
    </source>
</evidence>
<dbReference type="InterPro" id="IPR058792">
    <property type="entry name" value="Beta-barrel_RND_2"/>
</dbReference>
<keyword evidence="11" id="KW-1185">Reference proteome</keyword>
<dbReference type="Pfam" id="PF25975">
    <property type="entry name" value="CzcB_C"/>
    <property type="match status" value="1"/>
</dbReference>
<organism evidence="10 11">
    <name type="scientific">Massilia norwichensis</name>
    <dbReference type="NCBI Taxonomy" id="1442366"/>
    <lineage>
        <taxon>Bacteria</taxon>
        <taxon>Pseudomonadati</taxon>
        <taxon>Pseudomonadota</taxon>
        <taxon>Betaproteobacteria</taxon>
        <taxon>Burkholderiales</taxon>
        <taxon>Oxalobacteraceae</taxon>
        <taxon>Telluria group</taxon>
        <taxon>Massilia</taxon>
    </lineage>
</organism>
<name>A0ABT2A286_9BURK</name>
<evidence type="ECO:0000256" key="2">
    <source>
        <dbReference type="ARBA" id="ARBA00022448"/>
    </source>
</evidence>
<comment type="caution">
    <text evidence="10">The sequence shown here is derived from an EMBL/GenBank/DDBJ whole genome shotgun (WGS) entry which is preliminary data.</text>
</comment>
<evidence type="ECO:0000259" key="8">
    <source>
        <dbReference type="Pfam" id="PF25973"/>
    </source>
</evidence>
<dbReference type="Gene3D" id="2.40.50.100">
    <property type="match status" value="1"/>
</dbReference>
<evidence type="ECO:0000256" key="1">
    <source>
        <dbReference type="ARBA" id="ARBA00009477"/>
    </source>
</evidence>
<dbReference type="InterPro" id="IPR058647">
    <property type="entry name" value="BSH_CzcB-like"/>
</dbReference>
<reference evidence="10 11" key="1">
    <citation type="submission" date="2022-08" db="EMBL/GenBank/DDBJ databases">
        <title>Reclassification of Massilia species as members of the genera Telluria, Duganella, Pseudoduganella, Mokoshia gen. nov. and Zemynaea gen. nov. using orthogonal and non-orthogonal genome-based approaches.</title>
        <authorList>
            <person name="Bowman J.P."/>
        </authorList>
    </citation>
    <scope>NUCLEOTIDE SEQUENCE [LARGE SCALE GENOMIC DNA]</scope>
    <source>
        <strain evidence="10 11">LMG 28164</strain>
    </source>
</reference>
<evidence type="ECO:0000259" key="9">
    <source>
        <dbReference type="Pfam" id="PF25975"/>
    </source>
</evidence>
<feature type="transmembrane region" description="Helical" evidence="5">
    <location>
        <begin position="12"/>
        <end position="30"/>
    </location>
</feature>
<dbReference type="Pfam" id="PF25893">
    <property type="entry name" value="HH_CzcB"/>
    <property type="match status" value="1"/>
</dbReference>
<dbReference type="RefSeq" id="WP_075791036.1">
    <property type="nucleotide sequence ID" value="NZ_JANUGX010000003.1"/>
</dbReference>
<keyword evidence="5" id="KW-1133">Transmembrane helix</keyword>
<protein>
    <submittedName>
        <fullName evidence="10">Efflux RND transporter periplasmic adaptor subunit</fullName>
    </submittedName>
</protein>
<proteinExistence type="inferred from homology"/>
<evidence type="ECO:0000256" key="3">
    <source>
        <dbReference type="SAM" id="Coils"/>
    </source>
</evidence>
<dbReference type="InterPro" id="IPR006143">
    <property type="entry name" value="RND_pump_MFP"/>
</dbReference>
<dbReference type="PANTHER" id="PTHR30097">
    <property type="entry name" value="CATION EFFLUX SYSTEM PROTEIN CUSB"/>
    <property type="match status" value="1"/>
</dbReference>
<feature type="domain" description="CusB-like beta-barrel" evidence="7">
    <location>
        <begin position="250"/>
        <end position="325"/>
    </location>
</feature>
<evidence type="ECO:0000259" key="6">
    <source>
        <dbReference type="Pfam" id="PF25893"/>
    </source>
</evidence>
<keyword evidence="5" id="KW-0812">Transmembrane</keyword>
<feature type="compositionally biased region" description="Basic and acidic residues" evidence="4">
    <location>
        <begin position="39"/>
        <end position="60"/>
    </location>
</feature>
<evidence type="ECO:0000313" key="11">
    <source>
        <dbReference type="Proteomes" id="UP001205560"/>
    </source>
</evidence>
<dbReference type="InterPro" id="IPR058648">
    <property type="entry name" value="HH_CzcB-like"/>
</dbReference>
<dbReference type="Gene3D" id="2.40.420.20">
    <property type="match status" value="1"/>
</dbReference>
<comment type="similarity">
    <text evidence="1">Belongs to the membrane fusion protein (MFP) (TC 8.A.1) family.</text>
</comment>
<keyword evidence="3" id="KW-0175">Coiled coil</keyword>
<dbReference type="Pfam" id="PF25973">
    <property type="entry name" value="BSH_CzcB"/>
    <property type="match status" value="1"/>
</dbReference>
<dbReference type="InterPro" id="IPR058649">
    <property type="entry name" value="CzcB_C"/>
</dbReference>
<feature type="domain" description="CzcB-like alpha-helical hairpin" evidence="6">
    <location>
        <begin position="143"/>
        <end position="202"/>
    </location>
</feature>
<evidence type="ECO:0000256" key="5">
    <source>
        <dbReference type="SAM" id="Phobius"/>
    </source>
</evidence>
<keyword evidence="2" id="KW-0813">Transport</keyword>
<dbReference type="Pfam" id="PF25954">
    <property type="entry name" value="Beta-barrel_RND_2"/>
    <property type="match status" value="1"/>
</dbReference>
<accession>A0ABT2A286</accession>
<evidence type="ECO:0000313" key="10">
    <source>
        <dbReference type="EMBL" id="MCS0588311.1"/>
    </source>
</evidence>
<sequence length="404" mass="42819">MKFNIDKKSRKSILGVVLVGILLGAAIIFWKKDGQTEGVQEAHSEQASSSKEEKGEEHAEASNGLIVLSEQQIRTAGIATAKAAPATIGAVVQLPGEVRFNEDRTAHVVPRVAGVAESVSADLGQTVRKGQVLAVISSPELADLRSTALAAQKRLGLAKVTYEREKKLWEDKISAEQDYLQAQQALREAEIAAQTANSKLTALGANGPSGPLNRYVLRAPFDGVVVEKHITQGEMVKEDANVFLLSDLSTVWVNIVVTAKDLEAIRVGETATVKSTASDSSATGKVSYVGALLGEETRSANARVVLPNPKLAWRPGLFVNVNMTRGTREVPVAVAADAVQTENGKSNVYVRVPQGFQEKSVSLGASDGKFVEIVSGLEPGAVYATAGSFVLKAEQGKGSAEHED</sequence>
<gene>
    <name evidence="10" type="ORF">NX782_03740</name>
</gene>
<feature type="coiled-coil region" evidence="3">
    <location>
        <begin position="172"/>
        <end position="199"/>
    </location>
</feature>
<dbReference type="PANTHER" id="PTHR30097:SF4">
    <property type="entry name" value="SLR6042 PROTEIN"/>
    <property type="match status" value="1"/>
</dbReference>
<dbReference type="InterPro" id="IPR051909">
    <property type="entry name" value="MFP_Cation_Efflux"/>
</dbReference>
<evidence type="ECO:0000259" key="7">
    <source>
        <dbReference type="Pfam" id="PF25954"/>
    </source>
</evidence>